<dbReference type="Proteomes" id="UP000078550">
    <property type="component" value="Unassembled WGS sequence"/>
</dbReference>
<feature type="compositionally biased region" description="Polar residues" evidence="1">
    <location>
        <begin position="236"/>
        <end position="249"/>
    </location>
</feature>
<accession>A0A1A9ASG0</accession>
<proteinExistence type="predicted"/>
<name>A0A1A9ASG0_PLAOA</name>
<gene>
    <name evidence="2" type="ORF">POVWA2_092830</name>
</gene>
<reference evidence="3" key="1">
    <citation type="submission" date="2016-05" db="EMBL/GenBank/DDBJ databases">
        <authorList>
            <person name="Naeem Raeece"/>
        </authorList>
    </citation>
    <scope>NUCLEOTIDE SEQUENCE [LARGE SCALE GENOMIC DNA]</scope>
</reference>
<evidence type="ECO:0000256" key="1">
    <source>
        <dbReference type="SAM" id="MobiDB-lite"/>
    </source>
</evidence>
<feature type="compositionally biased region" description="Polar residues" evidence="1">
    <location>
        <begin position="199"/>
        <end position="215"/>
    </location>
</feature>
<organism evidence="2 3">
    <name type="scientific">Plasmodium ovale wallikeri</name>
    <dbReference type="NCBI Taxonomy" id="864142"/>
    <lineage>
        <taxon>Eukaryota</taxon>
        <taxon>Sar</taxon>
        <taxon>Alveolata</taxon>
        <taxon>Apicomplexa</taxon>
        <taxon>Aconoidasida</taxon>
        <taxon>Haemosporida</taxon>
        <taxon>Plasmodiidae</taxon>
        <taxon>Plasmodium</taxon>
        <taxon>Plasmodium (Plasmodium)</taxon>
    </lineage>
</organism>
<feature type="region of interest" description="Disordered" evidence="1">
    <location>
        <begin position="185"/>
        <end position="249"/>
    </location>
</feature>
<protein>
    <submittedName>
        <fullName evidence="2">PIR Superfamily Protein</fullName>
    </submittedName>
</protein>
<dbReference type="EMBL" id="FLRE01002988">
    <property type="protein sequence ID" value="SBT59179.1"/>
    <property type="molecule type" value="Genomic_DNA"/>
</dbReference>
<feature type="compositionally biased region" description="Basic and acidic residues" evidence="1">
    <location>
        <begin position="187"/>
        <end position="197"/>
    </location>
</feature>
<dbReference type="AlphaFoldDB" id="A0A1A9ASG0"/>
<evidence type="ECO:0000313" key="2">
    <source>
        <dbReference type="EMBL" id="SBT59179.1"/>
    </source>
</evidence>
<evidence type="ECO:0000313" key="3">
    <source>
        <dbReference type="Proteomes" id="UP000078550"/>
    </source>
</evidence>
<sequence length="403" mass="46236">MAPLSSRSPTILHGALNIINEFKKKNEHGIDYKNLCNQLNNYVISQKRCVKEVIKSKKKTFERSEWKDIIRGLVLTYNNQDVKRLCYYEDDNETKKKKEVLNIHDIFRNFCIEKKERLGNSSDMNFQKCDKFLSWISEKKMELQGHDPGYKNIEEYQKYFHIHSNCNYSWLLKKTPDITCRMTTRTRAKEREGEGKSLGDTSKVTTPVTKGSSISDTKDTPPTPQPSPKVEGDLRSGNTPNTGLEKAPTQTYYKKIEGTKSLYKYFENKCSSDKYDCPYFYKNYMHYNPENVLTNLPCHQPIKSQKEDTLEYLTLTHFSGKELGHGSSSYDTNPTSERSDIGTKVGHSIIGVAPYTPIGGWIRKLGGTNTNCVGDMDEFPSYTQESGDMFLGDTGNYISYQPM</sequence>